<keyword evidence="5" id="KW-1185">Reference proteome</keyword>
<name>A0A2X0MR23_9BASI</name>
<keyword evidence="1" id="KW-0547">Nucleotide-binding</keyword>
<dbReference type="EMBL" id="FMWP01000014">
    <property type="protein sequence ID" value="SCZ89974.1"/>
    <property type="molecule type" value="Genomic_DNA"/>
</dbReference>
<feature type="region of interest" description="Disordered" evidence="3">
    <location>
        <begin position="295"/>
        <end position="329"/>
    </location>
</feature>
<dbReference type="NCBIfam" id="TIGR00152">
    <property type="entry name" value="dephospho-CoA kinase"/>
    <property type="match status" value="1"/>
</dbReference>
<evidence type="ECO:0000313" key="5">
    <source>
        <dbReference type="Proteomes" id="UP000249723"/>
    </source>
</evidence>
<feature type="compositionally biased region" description="Basic and acidic residues" evidence="3">
    <location>
        <begin position="300"/>
        <end position="320"/>
    </location>
</feature>
<organism evidence="4 5">
    <name type="scientific">Microbotryum saponariae</name>
    <dbReference type="NCBI Taxonomy" id="289078"/>
    <lineage>
        <taxon>Eukaryota</taxon>
        <taxon>Fungi</taxon>
        <taxon>Dikarya</taxon>
        <taxon>Basidiomycota</taxon>
        <taxon>Pucciniomycotina</taxon>
        <taxon>Microbotryomycetes</taxon>
        <taxon>Microbotryales</taxon>
        <taxon>Microbotryaceae</taxon>
        <taxon>Microbotryum</taxon>
    </lineage>
</organism>
<feature type="region of interest" description="Disordered" evidence="3">
    <location>
        <begin position="53"/>
        <end position="76"/>
    </location>
</feature>
<keyword evidence="2" id="KW-0067">ATP-binding</keyword>
<dbReference type="AlphaFoldDB" id="A0A2X0MR23"/>
<gene>
    <name evidence="4" type="ORF">BZ3500_MVSOF-1268-A1-R1_CHR1-3G01699</name>
</gene>
<evidence type="ECO:0000256" key="2">
    <source>
        <dbReference type="ARBA" id="ARBA00022840"/>
    </source>
</evidence>
<dbReference type="Pfam" id="PF01121">
    <property type="entry name" value="CoaE"/>
    <property type="match status" value="1"/>
</dbReference>
<dbReference type="PROSITE" id="PS51219">
    <property type="entry name" value="DPCK"/>
    <property type="match status" value="1"/>
</dbReference>
<dbReference type="GO" id="GO:0004140">
    <property type="term" value="F:dephospho-CoA kinase activity"/>
    <property type="evidence" value="ECO:0007669"/>
    <property type="project" value="InterPro"/>
</dbReference>
<evidence type="ECO:0000313" key="4">
    <source>
        <dbReference type="EMBL" id="SCZ89974.1"/>
    </source>
</evidence>
<dbReference type="GO" id="GO:0005524">
    <property type="term" value="F:ATP binding"/>
    <property type="evidence" value="ECO:0007669"/>
    <property type="project" value="UniProtKB-KW"/>
</dbReference>
<dbReference type="InterPro" id="IPR001977">
    <property type="entry name" value="Depp_CoAkinase"/>
</dbReference>
<sequence>MLGQSPTERPSQLRTDFHSHLDSRWSNGWDCLGYVPHGPSSCRYRRRRHPALHLSHPTVSSPTKAPVPSHSPGKSTVSSILKSHSLPLIDLDVLAREVVLPGTSSLSSLVSHFGPQILLPDRTLDREKLGSIVFGNEKERKVLNGILHPAIRKLLVKKLVGHWLKGQKVVVVDAPLLIEAGLWKFCGAIVVVYCSESLQLQRLQSRNSLTSDQARSRLSSQLALSKKLLYADYVLDNSGPLADLTPQVERVIKKLDARAGWSWRLNWWIPPLGLVRGLWRVFWRLYIQGVGKERRAGHKTKGERSPRGGREEIEMLDRRGKGNRGGSRL</sequence>
<dbReference type="Proteomes" id="UP000249723">
    <property type="component" value="Unassembled WGS sequence"/>
</dbReference>
<dbReference type="OrthoDB" id="247245at2759"/>
<dbReference type="PANTHER" id="PTHR10695:SF46">
    <property type="entry name" value="BIFUNCTIONAL COENZYME A SYNTHASE-RELATED"/>
    <property type="match status" value="1"/>
</dbReference>
<proteinExistence type="inferred from homology"/>
<protein>
    <submittedName>
        <fullName evidence="4">BZ3500_MvSof-1268-A1-R1_Chr1-3g01699 protein</fullName>
    </submittedName>
</protein>
<reference evidence="5" key="1">
    <citation type="submission" date="2016-10" db="EMBL/GenBank/DDBJ databases">
        <authorList>
            <person name="Jeantristanb JTB J.-T."/>
            <person name="Ricardo R."/>
        </authorList>
    </citation>
    <scope>NUCLEOTIDE SEQUENCE [LARGE SCALE GENOMIC DNA]</scope>
</reference>
<accession>A0A2X0MR23</accession>
<dbReference type="SUPFAM" id="SSF52540">
    <property type="entry name" value="P-loop containing nucleoside triphosphate hydrolases"/>
    <property type="match status" value="1"/>
</dbReference>
<dbReference type="Gene3D" id="3.40.50.300">
    <property type="entry name" value="P-loop containing nucleotide triphosphate hydrolases"/>
    <property type="match status" value="1"/>
</dbReference>
<evidence type="ECO:0000256" key="3">
    <source>
        <dbReference type="SAM" id="MobiDB-lite"/>
    </source>
</evidence>
<dbReference type="CDD" id="cd02022">
    <property type="entry name" value="DPCK"/>
    <property type="match status" value="1"/>
</dbReference>
<dbReference type="GO" id="GO:0015937">
    <property type="term" value="P:coenzyme A biosynthetic process"/>
    <property type="evidence" value="ECO:0007669"/>
    <property type="project" value="InterPro"/>
</dbReference>
<dbReference type="STRING" id="289078.A0A2X0MR23"/>
<evidence type="ECO:0000256" key="1">
    <source>
        <dbReference type="ARBA" id="ARBA00022741"/>
    </source>
</evidence>
<dbReference type="InterPro" id="IPR027417">
    <property type="entry name" value="P-loop_NTPase"/>
</dbReference>
<dbReference type="PANTHER" id="PTHR10695">
    <property type="entry name" value="DEPHOSPHO-COA KINASE-RELATED"/>
    <property type="match status" value="1"/>
</dbReference>
<dbReference type="HAMAP" id="MF_00376">
    <property type="entry name" value="Dephospho_CoA_kinase"/>
    <property type="match status" value="1"/>
</dbReference>